<evidence type="ECO:0000256" key="7">
    <source>
        <dbReference type="PROSITE-ProRule" id="PRU00325"/>
    </source>
</evidence>
<protein>
    <recommendedName>
        <fullName evidence="16">Receptor-like serine/threonine-protein kinase</fullName>
    </recommendedName>
</protein>
<feature type="transmembrane region" description="Helical" evidence="8">
    <location>
        <begin position="459"/>
        <end position="482"/>
    </location>
</feature>
<evidence type="ECO:0000259" key="11">
    <source>
        <dbReference type="PROSITE" id="PS50927"/>
    </source>
</evidence>
<keyword evidence="7" id="KW-0863">Zinc-finger</keyword>
<evidence type="ECO:0000256" key="2">
    <source>
        <dbReference type="ARBA" id="ARBA00022692"/>
    </source>
</evidence>
<evidence type="ECO:0000256" key="1">
    <source>
        <dbReference type="ARBA" id="ARBA00004167"/>
    </source>
</evidence>
<organism evidence="15">
    <name type="scientific">Selaginella moellendorffii</name>
    <name type="common">Spikemoss</name>
    <dbReference type="NCBI Taxonomy" id="88036"/>
    <lineage>
        <taxon>Eukaryota</taxon>
        <taxon>Viridiplantae</taxon>
        <taxon>Streptophyta</taxon>
        <taxon>Embryophyta</taxon>
        <taxon>Tracheophyta</taxon>
        <taxon>Lycopodiopsida</taxon>
        <taxon>Selaginellales</taxon>
        <taxon>Selaginellaceae</taxon>
        <taxon>Selaginella</taxon>
    </lineage>
</organism>
<dbReference type="PROSITE" id="PS50011">
    <property type="entry name" value="PROTEIN_KINASE_DOM"/>
    <property type="match status" value="1"/>
</dbReference>
<accession>D8QZ24</accession>
<feature type="domain" description="SWIM-type" evidence="13">
    <location>
        <begin position="395"/>
        <end position="435"/>
    </location>
</feature>
<dbReference type="GO" id="GO:0005524">
    <property type="term" value="F:ATP binding"/>
    <property type="evidence" value="ECO:0007669"/>
    <property type="project" value="InterPro"/>
</dbReference>
<keyword evidence="4 8" id="KW-1133">Transmembrane helix</keyword>
<keyword evidence="15" id="KW-1185">Reference proteome</keyword>
<sequence length="732" mass="79477">MESLAKLYYGGLVFFLHLHSSAAQSVGSVPRGFRFSPPAGAGDFSAFLVSSNRDFAAGFSRDPAAGYFALAVAGMNANSQPLDTIWMANRDDPFRATPELLFSGSLLVTIHQNVQWNSSSSTTSPSSSSSGDFLELLDSGNLRVVSRSSSSSPPSDDQAGVVWQSFDHPTDTLLQGQNFTQAMRLVSSISNQDPRSGSYSLQLQGDRILLLAGSEPYWTEAALKEHENGSGSTIYMRIQPDGYIGLYQSEQTRVHFVPFSSLNRASTNFTRRARLGPDGNLRVYYWQGGRMVEDYAALRDPCEFPDSCGSYGICSSELQNKSCKCPVGVTADGNSTIAFLPVDSRDAAKGCRSDAADANSCMETPSKNSSEDDFLMIQGVDYFAIRFVVAAFGVSTVTLEECRALCLGNCSCKAFFFRNDSSVCFHTDSIRSMLPSSNPHNLGFIRIAKRGRSHHTSRALQISILVLAVLLAIAALIFACYYRRSRRRDENKEEVNHHSDEEAFLETISGLPKRFPFSEIESAKNTRRISVVQLQGCSPREFQAELAAIAGLGSHSNLVALLGYCIHGKKRYIIYDGSTSGSRSLDEILKNPGLERAALEWSAKKEILLGIARGLAFLHANGGVHGDLVPGNVLLDLEHGGSSSPRLARYGLASLMRRPPPNPSDDVRAFGAIVAALLDGGDGAPAEDQRLREIWKCCAQQEAVLRPSMAMVAETLSSILPPKASFGIQSLN</sequence>
<dbReference type="GO" id="GO:0004672">
    <property type="term" value="F:protein kinase activity"/>
    <property type="evidence" value="ECO:0007669"/>
    <property type="project" value="InterPro"/>
</dbReference>
<dbReference type="SMART" id="SM00108">
    <property type="entry name" value="B_lectin"/>
    <property type="match status" value="1"/>
</dbReference>
<gene>
    <name evidence="14" type="ORF">SELMODRAFT_405588</name>
</gene>
<feature type="chain" id="PRO_5003121355" description="Receptor-like serine/threonine-protein kinase" evidence="9">
    <location>
        <begin position="24"/>
        <end position="732"/>
    </location>
</feature>
<keyword evidence="3 9" id="KW-0732">Signal</keyword>
<dbReference type="Proteomes" id="UP000001514">
    <property type="component" value="Unassembled WGS sequence"/>
</dbReference>
<dbReference type="SUPFAM" id="SSF51110">
    <property type="entry name" value="alpha-D-mannose-specific plant lectins"/>
    <property type="match status" value="1"/>
</dbReference>
<dbReference type="SMART" id="SM00473">
    <property type="entry name" value="PAN_AP"/>
    <property type="match status" value="1"/>
</dbReference>
<dbReference type="InterPro" id="IPR007527">
    <property type="entry name" value="Znf_SWIM"/>
</dbReference>
<dbReference type="Gramene" id="EFJ34342">
    <property type="protein sequence ID" value="EFJ34342"/>
    <property type="gene ID" value="SELMODRAFT_405588"/>
</dbReference>
<dbReference type="InterPro" id="IPR000719">
    <property type="entry name" value="Prot_kinase_dom"/>
</dbReference>
<dbReference type="InParanoid" id="D8QZ24"/>
<dbReference type="PROSITE" id="PS50927">
    <property type="entry name" value="BULB_LECTIN"/>
    <property type="match status" value="1"/>
</dbReference>
<evidence type="ECO:0000256" key="4">
    <source>
        <dbReference type="ARBA" id="ARBA00022989"/>
    </source>
</evidence>
<dbReference type="HOGENOM" id="CLU_000288_116_2_1"/>
<dbReference type="Gene3D" id="2.90.10.10">
    <property type="entry name" value="Bulb-type lectin domain"/>
    <property type="match status" value="2"/>
</dbReference>
<evidence type="ECO:0000313" key="14">
    <source>
        <dbReference type="EMBL" id="EFJ34342.1"/>
    </source>
</evidence>
<dbReference type="InterPro" id="IPR011009">
    <property type="entry name" value="Kinase-like_dom_sf"/>
</dbReference>
<feature type="domain" description="Protein kinase" evidence="10">
    <location>
        <begin position="467"/>
        <end position="732"/>
    </location>
</feature>
<evidence type="ECO:0000256" key="8">
    <source>
        <dbReference type="SAM" id="Phobius"/>
    </source>
</evidence>
<feature type="signal peptide" evidence="9">
    <location>
        <begin position="1"/>
        <end position="23"/>
    </location>
</feature>
<reference evidence="14 15" key="1">
    <citation type="journal article" date="2011" name="Science">
        <title>The Selaginella genome identifies genetic changes associated with the evolution of vascular plants.</title>
        <authorList>
            <person name="Banks J.A."/>
            <person name="Nishiyama T."/>
            <person name="Hasebe M."/>
            <person name="Bowman J.L."/>
            <person name="Gribskov M."/>
            <person name="dePamphilis C."/>
            <person name="Albert V.A."/>
            <person name="Aono N."/>
            <person name="Aoyama T."/>
            <person name="Ambrose B.A."/>
            <person name="Ashton N.W."/>
            <person name="Axtell M.J."/>
            <person name="Barker E."/>
            <person name="Barker M.S."/>
            <person name="Bennetzen J.L."/>
            <person name="Bonawitz N.D."/>
            <person name="Chapple C."/>
            <person name="Cheng C."/>
            <person name="Correa L.G."/>
            <person name="Dacre M."/>
            <person name="DeBarry J."/>
            <person name="Dreyer I."/>
            <person name="Elias M."/>
            <person name="Engstrom E.M."/>
            <person name="Estelle M."/>
            <person name="Feng L."/>
            <person name="Finet C."/>
            <person name="Floyd S.K."/>
            <person name="Frommer W.B."/>
            <person name="Fujita T."/>
            <person name="Gramzow L."/>
            <person name="Gutensohn M."/>
            <person name="Harholt J."/>
            <person name="Hattori M."/>
            <person name="Heyl A."/>
            <person name="Hirai T."/>
            <person name="Hiwatashi Y."/>
            <person name="Ishikawa M."/>
            <person name="Iwata M."/>
            <person name="Karol K.G."/>
            <person name="Koehler B."/>
            <person name="Kolukisaoglu U."/>
            <person name="Kubo M."/>
            <person name="Kurata T."/>
            <person name="Lalonde S."/>
            <person name="Li K."/>
            <person name="Li Y."/>
            <person name="Litt A."/>
            <person name="Lyons E."/>
            <person name="Manning G."/>
            <person name="Maruyama T."/>
            <person name="Michael T.P."/>
            <person name="Mikami K."/>
            <person name="Miyazaki S."/>
            <person name="Morinaga S."/>
            <person name="Murata T."/>
            <person name="Mueller-Roeber B."/>
            <person name="Nelson D.R."/>
            <person name="Obara M."/>
            <person name="Oguri Y."/>
            <person name="Olmstead R.G."/>
            <person name="Onodera N."/>
            <person name="Petersen B.L."/>
            <person name="Pils B."/>
            <person name="Prigge M."/>
            <person name="Rensing S.A."/>
            <person name="Riano-Pachon D.M."/>
            <person name="Roberts A.W."/>
            <person name="Sato Y."/>
            <person name="Scheller H.V."/>
            <person name="Schulz B."/>
            <person name="Schulz C."/>
            <person name="Shakirov E.V."/>
            <person name="Shibagaki N."/>
            <person name="Shinohara N."/>
            <person name="Shippen D.E."/>
            <person name="Soerensen I."/>
            <person name="Sotooka R."/>
            <person name="Sugimoto N."/>
            <person name="Sugita M."/>
            <person name="Sumikawa N."/>
            <person name="Tanurdzic M."/>
            <person name="Theissen G."/>
            <person name="Ulvskov P."/>
            <person name="Wakazuki S."/>
            <person name="Weng J.K."/>
            <person name="Willats W.W."/>
            <person name="Wipf D."/>
            <person name="Wolf P.G."/>
            <person name="Yang L."/>
            <person name="Zimmer A.D."/>
            <person name="Zhu Q."/>
            <person name="Mitros T."/>
            <person name="Hellsten U."/>
            <person name="Loque D."/>
            <person name="Otillar R."/>
            <person name="Salamov A."/>
            <person name="Schmutz J."/>
            <person name="Shapiro H."/>
            <person name="Lindquist E."/>
            <person name="Lucas S."/>
            <person name="Rokhsar D."/>
            <person name="Grigoriev I.V."/>
        </authorList>
    </citation>
    <scope>NUCLEOTIDE SEQUENCE [LARGE SCALE GENOMIC DNA]</scope>
</reference>
<dbReference type="GO" id="GO:0008270">
    <property type="term" value="F:zinc ion binding"/>
    <property type="evidence" value="ECO:0007669"/>
    <property type="project" value="UniProtKB-KW"/>
</dbReference>
<dbReference type="PANTHER" id="PTHR47974">
    <property type="entry name" value="OS07G0415500 PROTEIN"/>
    <property type="match status" value="1"/>
</dbReference>
<feature type="domain" description="Apple" evidence="12">
    <location>
        <begin position="361"/>
        <end position="448"/>
    </location>
</feature>
<dbReference type="InterPro" id="IPR001480">
    <property type="entry name" value="Bulb-type_lectin_dom"/>
</dbReference>
<evidence type="ECO:0000259" key="13">
    <source>
        <dbReference type="PROSITE" id="PS50966"/>
    </source>
</evidence>
<keyword evidence="5 8" id="KW-0472">Membrane</keyword>
<dbReference type="PROSITE" id="PS50948">
    <property type="entry name" value="PAN"/>
    <property type="match status" value="1"/>
</dbReference>
<keyword evidence="6" id="KW-1015">Disulfide bond</keyword>
<keyword evidence="2 8" id="KW-0812">Transmembrane</keyword>
<dbReference type="Gene3D" id="1.10.510.10">
    <property type="entry name" value="Transferase(Phosphotransferase) domain 1"/>
    <property type="match status" value="1"/>
</dbReference>
<dbReference type="PROSITE" id="PS50966">
    <property type="entry name" value="ZF_SWIM"/>
    <property type="match status" value="1"/>
</dbReference>
<dbReference type="Gene3D" id="3.30.200.20">
    <property type="entry name" value="Phosphorylase Kinase, domain 1"/>
    <property type="match status" value="1"/>
</dbReference>
<keyword evidence="7" id="KW-0479">Metal-binding</keyword>
<evidence type="ECO:0000256" key="5">
    <source>
        <dbReference type="ARBA" id="ARBA00023136"/>
    </source>
</evidence>
<dbReference type="Pfam" id="PF01453">
    <property type="entry name" value="B_lectin"/>
    <property type="match status" value="1"/>
</dbReference>
<dbReference type="PANTHER" id="PTHR47974:SF27">
    <property type="entry name" value="RECEPTOR-LIKE SERINE_THREONINE-PROTEIN KINASE"/>
    <property type="match status" value="1"/>
</dbReference>
<dbReference type="InterPro" id="IPR001245">
    <property type="entry name" value="Ser-Thr/Tyr_kinase_cat_dom"/>
</dbReference>
<dbReference type="OrthoDB" id="590879at2759"/>
<dbReference type="eggNOG" id="ENOG502QUXB">
    <property type="taxonomic scope" value="Eukaryota"/>
</dbReference>
<name>D8QZ24_SELML</name>
<dbReference type="KEGG" id="smo:SELMODRAFT_405588"/>
<dbReference type="SUPFAM" id="SSF56112">
    <property type="entry name" value="Protein kinase-like (PK-like)"/>
    <property type="match status" value="1"/>
</dbReference>
<dbReference type="AlphaFoldDB" id="D8QZ24"/>
<dbReference type="FunCoup" id="D8QZ24">
    <property type="interactions" value="205"/>
</dbReference>
<evidence type="ECO:0000313" key="15">
    <source>
        <dbReference type="Proteomes" id="UP000001514"/>
    </source>
</evidence>
<dbReference type="Pfam" id="PF07714">
    <property type="entry name" value="PK_Tyr_Ser-Thr"/>
    <property type="match status" value="1"/>
</dbReference>
<evidence type="ECO:0000256" key="3">
    <source>
        <dbReference type="ARBA" id="ARBA00022729"/>
    </source>
</evidence>
<feature type="domain" description="Bulb-type lectin" evidence="11">
    <location>
        <begin position="33"/>
        <end position="157"/>
    </location>
</feature>
<evidence type="ECO:0008006" key="16">
    <source>
        <dbReference type="Google" id="ProtNLM"/>
    </source>
</evidence>
<dbReference type="Pfam" id="PF00024">
    <property type="entry name" value="PAN_1"/>
    <property type="match status" value="1"/>
</dbReference>
<comment type="subcellular location">
    <subcellularLocation>
        <location evidence="1">Membrane</location>
        <topology evidence="1">Single-pass membrane protein</topology>
    </subcellularLocation>
</comment>
<dbReference type="Pfam" id="PF00954">
    <property type="entry name" value="S_locus_glycop"/>
    <property type="match status" value="1"/>
</dbReference>
<dbReference type="GO" id="GO:0016020">
    <property type="term" value="C:membrane"/>
    <property type="evidence" value="ECO:0007669"/>
    <property type="project" value="UniProtKB-SubCell"/>
</dbReference>
<dbReference type="InterPro" id="IPR003609">
    <property type="entry name" value="Pan_app"/>
</dbReference>
<dbReference type="EMBL" id="GL377569">
    <property type="protein sequence ID" value="EFJ34342.1"/>
    <property type="molecule type" value="Genomic_DNA"/>
</dbReference>
<dbReference type="SUPFAM" id="SSF57414">
    <property type="entry name" value="Hairpin loop containing domain-like"/>
    <property type="match status" value="1"/>
</dbReference>
<dbReference type="OMA" id="NSCMETP"/>
<keyword evidence="7" id="KW-0862">Zinc</keyword>
<dbReference type="InterPro" id="IPR000858">
    <property type="entry name" value="S_locus_glycoprot_dom"/>
</dbReference>
<evidence type="ECO:0000259" key="12">
    <source>
        <dbReference type="PROSITE" id="PS50948"/>
    </source>
</evidence>
<proteinExistence type="predicted"/>
<dbReference type="GO" id="GO:0048544">
    <property type="term" value="P:recognition of pollen"/>
    <property type="evidence" value="ECO:0007669"/>
    <property type="project" value="InterPro"/>
</dbReference>
<evidence type="ECO:0000256" key="9">
    <source>
        <dbReference type="SAM" id="SignalP"/>
    </source>
</evidence>
<dbReference type="CDD" id="cd01098">
    <property type="entry name" value="PAN_AP_plant"/>
    <property type="match status" value="1"/>
</dbReference>
<dbReference type="InterPro" id="IPR036426">
    <property type="entry name" value="Bulb-type_lectin_dom_sf"/>
</dbReference>
<evidence type="ECO:0000256" key="6">
    <source>
        <dbReference type="ARBA" id="ARBA00023157"/>
    </source>
</evidence>
<evidence type="ECO:0000259" key="10">
    <source>
        <dbReference type="PROSITE" id="PS50011"/>
    </source>
</evidence>